<dbReference type="PROSITE" id="PS51257">
    <property type="entry name" value="PROKAR_LIPOPROTEIN"/>
    <property type="match status" value="1"/>
</dbReference>
<evidence type="ECO:0000256" key="3">
    <source>
        <dbReference type="ARBA" id="ARBA00011245"/>
    </source>
</evidence>
<dbReference type="SUPFAM" id="SSF89392">
    <property type="entry name" value="Prokaryotic lipoproteins and lipoprotein localization factors"/>
    <property type="match status" value="1"/>
</dbReference>
<keyword evidence="5 13" id="KW-0813">Transport</keyword>
<evidence type="ECO:0000256" key="4">
    <source>
        <dbReference type="ARBA" id="ARBA00016202"/>
    </source>
</evidence>
<keyword evidence="11 13" id="KW-0998">Cell outer membrane</keyword>
<comment type="subunit">
    <text evidence="3 13">Monomer.</text>
</comment>
<sequence>MKKRLLGCLMAAMVLAGCSTAPQKPEMAEPVLSGQALEQAWSTNHARAKSIDKWQVSGRAGVKTKAKSGVVSINWDNKPEAFSIYMSGPLGQTLARLEGEGDTVILDVPGQEPTKARTAEDLLYRQTGWWLPFSSLKYWMRGIPAPGKDYVRTLNPQGYLAELKQDGWRIVFGSYRDVSGVQLPEKIRAERDGVSVILSIREWTLSSLNLVMNDS</sequence>
<evidence type="ECO:0000256" key="9">
    <source>
        <dbReference type="ARBA" id="ARBA00023139"/>
    </source>
</evidence>
<comment type="caution">
    <text evidence="15">The sequence shown here is derived from an EMBL/GenBank/DDBJ whole genome shotgun (WGS) entry which is preliminary data.</text>
</comment>
<comment type="similarity">
    <text evidence="2 13">Belongs to the LolB family.</text>
</comment>
<evidence type="ECO:0000313" key="16">
    <source>
        <dbReference type="Proteomes" id="UP001203338"/>
    </source>
</evidence>
<keyword evidence="12 13" id="KW-0449">Lipoprotein</keyword>
<dbReference type="Gene3D" id="2.50.20.10">
    <property type="entry name" value="Lipoprotein localisation LolA/LolB/LppX"/>
    <property type="match status" value="1"/>
</dbReference>
<gene>
    <name evidence="13 15" type="primary">lolB</name>
    <name evidence="15" type="ORF">M3P05_10460</name>
</gene>
<dbReference type="HAMAP" id="MF_00233">
    <property type="entry name" value="LolB"/>
    <property type="match status" value="1"/>
</dbReference>
<organism evidence="15 16">
    <name type="scientific">Parendozoicomonas callyspongiae</name>
    <dbReference type="NCBI Taxonomy" id="2942213"/>
    <lineage>
        <taxon>Bacteria</taxon>
        <taxon>Pseudomonadati</taxon>
        <taxon>Pseudomonadota</taxon>
        <taxon>Gammaproteobacteria</taxon>
        <taxon>Oceanospirillales</taxon>
        <taxon>Endozoicomonadaceae</taxon>
        <taxon>Parendozoicomonas</taxon>
    </lineage>
</organism>
<comment type="subcellular location">
    <subcellularLocation>
        <location evidence="1 13">Cell outer membrane</location>
        <topology evidence="1 13">Lipid-anchor</topology>
    </subcellularLocation>
</comment>
<keyword evidence="10 13" id="KW-0143">Chaperone</keyword>
<dbReference type="Pfam" id="PF03550">
    <property type="entry name" value="LolB"/>
    <property type="match status" value="1"/>
</dbReference>
<keyword evidence="8 13" id="KW-0472">Membrane</keyword>
<evidence type="ECO:0000256" key="13">
    <source>
        <dbReference type="HAMAP-Rule" id="MF_00233"/>
    </source>
</evidence>
<evidence type="ECO:0000256" key="2">
    <source>
        <dbReference type="ARBA" id="ARBA00009696"/>
    </source>
</evidence>
<accession>A0ABT0PG36</accession>
<dbReference type="RefSeq" id="WP_249699535.1">
    <property type="nucleotide sequence ID" value="NZ_JAMFLX010000012.1"/>
</dbReference>
<evidence type="ECO:0000256" key="5">
    <source>
        <dbReference type="ARBA" id="ARBA00022448"/>
    </source>
</evidence>
<evidence type="ECO:0000256" key="14">
    <source>
        <dbReference type="SAM" id="SignalP"/>
    </source>
</evidence>
<name>A0ABT0PG36_9GAMM</name>
<keyword evidence="7 13" id="KW-0653">Protein transport</keyword>
<evidence type="ECO:0000256" key="7">
    <source>
        <dbReference type="ARBA" id="ARBA00022927"/>
    </source>
</evidence>
<feature type="chain" id="PRO_5047055954" description="Outer-membrane lipoprotein LolB" evidence="14">
    <location>
        <begin position="22"/>
        <end position="215"/>
    </location>
</feature>
<keyword evidence="16" id="KW-1185">Reference proteome</keyword>
<dbReference type="InterPro" id="IPR029046">
    <property type="entry name" value="LolA/LolB/LppX"/>
</dbReference>
<evidence type="ECO:0000313" key="15">
    <source>
        <dbReference type="EMBL" id="MCL6270342.1"/>
    </source>
</evidence>
<dbReference type="NCBIfam" id="TIGR00548">
    <property type="entry name" value="lolB"/>
    <property type="match status" value="1"/>
</dbReference>
<keyword evidence="9 13" id="KW-0564">Palmitate</keyword>
<comment type="function">
    <text evidence="13">Plays a critical role in the incorporation of lipoproteins in the outer membrane after they are released by the LolA protein.</text>
</comment>
<evidence type="ECO:0000256" key="10">
    <source>
        <dbReference type="ARBA" id="ARBA00023186"/>
    </source>
</evidence>
<dbReference type="Proteomes" id="UP001203338">
    <property type="component" value="Unassembled WGS sequence"/>
</dbReference>
<evidence type="ECO:0000256" key="1">
    <source>
        <dbReference type="ARBA" id="ARBA00004459"/>
    </source>
</evidence>
<evidence type="ECO:0000256" key="8">
    <source>
        <dbReference type="ARBA" id="ARBA00023136"/>
    </source>
</evidence>
<proteinExistence type="inferred from homology"/>
<dbReference type="CDD" id="cd16326">
    <property type="entry name" value="LolB"/>
    <property type="match status" value="1"/>
</dbReference>
<protein>
    <recommendedName>
        <fullName evidence="4 13">Outer-membrane lipoprotein LolB</fullName>
    </recommendedName>
</protein>
<reference evidence="15 16" key="1">
    <citation type="submission" date="2022-05" db="EMBL/GenBank/DDBJ databases">
        <authorList>
            <person name="Park J.-S."/>
        </authorList>
    </citation>
    <scope>NUCLEOTIDE SEQUENCE [LARGE SCALE GENOMIC DNA]</scope>
    <source>
        <strain evidence="15 16">2012CJ34-2</strain>
    </source>
</reference>
<dbReference type="EMBL" id="JAMFLX010000012">
    <property type="protein sequence ID" value="MCL6270342.1"/>
    <property type="molecule type" value="Genomic_DNA"/>
</dbReference>
<keyword evidence="6 13" id="KW-0732">Signal</keyword>
<dbReference type="InterPro" id="IPR004565">
    <property type="entry name" value="OM_lipoprot_LolB"/>
</dbReference>
<feature type="signal peptide" evidence="14">
    <location>
        <begin position="1"/>
        <end position="21"/>
    </location>
</feature>
<evidence type="ECO:0000256" key="11">
    <source>
        <dbReference type="ARBA" id="ARBA00023237"/>
    </source>
</evidence>
<evidence type="ECO:0000256" key="12">
    <source>
        <dbReference type="ARBA" id="ARBA00023288"/>
    </source>
</evidence>
<evidence type="ECO:0000256" key="6">
    <source>
        <dbReference type="ARBA" id="ARBA00022729"/>
    </source>
</evidence>